<accession>A0A4Y2BIW9</accession>
<evidence type="ECO:0000313" key="1">
    <source>
        <dbReference type="EMBL" id="GBL91529.1"/>
    </source>
</evidence>
<dbReference type="AlphaFoldDB" id="A0A4Y2BIW9"/>
<dbReference type="Proteomes" id="UP000499080">
    <property type="component" value="Unassembled WGS sequence"/>
</dbReference>
<reference evidence="1 2" key="1">
    <citation type="journal article" date="2019" name="Sci. Rep.">
        <title>Orb-weaving spider Araneus ventricosus genome elucidates the spidroin gene catalogue.</title>
        <authorList>
            <person name="Kono N."/>
            <person name="Nakamura H."/>
            <person name="Ohtoshi R."/>
            <person name="Moran D.A.P."/>
            <person name="Shinohara A."/>
            <person name="Yoshida Y."/>
            <person name="Fujiwara M."/>
            <person name="Mori M."/>
            <person name="Tomita M."/>
            <person name="Arakawa K."/>
        </authorList>
    </citation>
    <scope>NUCLEOTIDE SEQUENCE [LARGE SCALE GENOMIC DNA]</scope>
</reference>
<name>A0A4Y2BIW9_ARAVE</name>
<comment type="caution">
    <text evidence="1">The sequence shown here is derived from an EMBL/GenBank/DDBJ whole genome shotgun (WGS) entry which is preliminary data.</text>
</comment>
<dbReference type="EMBL" id="BGPR01000080">
    <property type="protein sequence ID" value="GBL91529.1"/>
    <property type="molecule type" value="Genomic_DNA"/>
</dbReference>
<gene>
    <name evidence="1" type="ORF">AVEN_23600_1</name>
</gene>
<sequence>MGRAVLSRVSGCPSSFSPASQVRGSAVINKVERKLRLEIVAFREVLRSPVLVDVPVIRLEKEISISVDKLEEGRINTADMSANIQQKYVFVKPFISVLLQKCILG</sequence>
<keyword evidence="2" id="KW-1185">Reference proteome</keyword>
<organism evidence="1 2">
    <name type="scientific">Araneus ventricosus</name>
    <name type="common">Orbweaver spider</name>
    <name type="synonym">Epeira ventricosa</name>
    <dbReference type="NCBI Taxonomy" id="182803"/>
    <lineage>
        <taxon>Eukaryota</taxon>
        <taxon>Metazoa</taxon>
        <taxon>Ecdysozoa</taxon>
        <taxon>Arthropoda</taxon>
        <taxon>Chelicerata</taxon>
        <taxon>Arachnida</taxon>
        <taxon>Araneae</taxon>
        <taxon>Araneomorphae</taxon>
        <taxon>Entelegynae</taxon>
        <taxon>Araneoidea</taxon>
        <taxon>Araneidae</taxon>
        <taxon>Araneus</taxon>
    </lineage>
</organism>
<evidence type="ECO:0000313" key="2">
    <source>
        <dbReference type="Proteomes" id="UP000499080"/>
    </source>
</evidence>
<proteinExistence type="predicted"/>
<protein>
    <submittedName>
        <fullName evidence="1">Uncharacterized protein</fullName>
    </submittedName>
</protein>